<evidence type="ECO:0000256" key="5">
    <source>
        <dbReference type="ARBA" id="ARBA00022519"/>
    </source>
</evidence>
<dbReference type="Gene3D" id="3.30.1150.10">
    <property type="match status" value="1"/>
</dbReference>
<reference evidence="13" key="1">
    <citation type="submission" date="2024-05" db="EMBL/GenBank/DDBJ databases">
        <title>Isolation and characterization of Sporomusa carbonis sp. nov., a carboxydotrophic hydrogenogen in the genus of Sporomusa isolated from a charcoal burning pile.</title>
        <authorList>
            <person name="Boeer T."/>
            <person name="Rosenbaum F."/>
            <person name="Eysell L."/>
            <person name="Mueller V."/>
            <person name="Daniel R."/>
            <person name="Poehlein A."/>
        </authorList>
    </citation>
    <scope>NUCLEOTIDE SEQUENCE [LARGE SCALE GENOMIC DNA]</scope>
    <source>
        <strain evidence="13">DSM 10669</strain>
    </source>
</reference>
<dbReference type="InterPro" id="IPR037682">
    <property type="entry name" value="TonB_C"/>
</dbReference>
<evidence type="ECO:0000259" key="12">
    <source>
        <dbReference type="PROSITE" id="PS52015"/>
    </source>
</evidence>
<evidence type="ECO:0000256" key="6">
    <source>
        <dbReference type="ARBA" id="ARBA00022692"/>
    </source>
</evidence>
<dbReference type="NCBIfam" id="TIGR01352">
    <property type="entry name" value="tonB_Cterm"/>
    <property type="match status" value="1"/>
</dbReference>
<keyword evidence="8" id="KW-1133">Transmembrane helix</keyword>
<sequence length="232" mass="24527">MKTKRWWKAFFLSVIFHSIVLAVVADGSSLSATSIDIPEKQYIEVELGEAPSAGQTMENQVEAKVQETVEQRPQVPIASRNEPAVMSSSTAAAEPALQMAATGNTGMVSGGAGPFSGDSVSPGSITGAKGSSGNGRGGSDKGDNDRPYVVYGPTPQYPNQARTNSWEGTVRVKVLVAESGIVQDIRLASSSGYGSLDQAALDGVHRWQFKPAYLDGRPVTAWVIVPVIFELN</sequence>
<evidence type="ECO:0000256" key="4">
    <source>
        <dbReference type="ARBA" id="ARBA00022475"/>
    </source>
</evidence>
<keyword evidence="4" id="KW-1003">Cell membrane</keyword>
<evidence type="ECO:0000256" key="3">
    <source>
        <dbReference type="ARBA" id="ARBA00022448"/>
    </source>
</evidence>
<comment type="subcellular location">
    <subcellularLocation>
        <location evidence="1">Cell inner membrane</location>
        <topology evidence="1">Single-pass membrane protein</topology>
        <orientation evidence="1">Periplasmic side</orientation>
    </subcellularLocation>
</comment>
<evidence type="ECO:0000256" key="9">
    <source>
        <dbReference type="ARBA" id="ARBA00023136"/>
    </source>
</evidence>
<keyword evidence="7" id="KW-0653">Protein transport</keyword>
<organism evidence="13 14">
    <name type="scientific">Sporomusa silvacetica DSM 10669</name>
    <dbReference type="NCBI Taxonomy" id="1123289"/>
    <lineage>
        <taxon>Bacteria</taxon>
        <taxon>Bacillati</taxon>
        <taxon>Bacillota</taxon>
        <taxon>Negativicutes</taxon>
        <taxon>Selenomonadales</taxon>
        <taxon>Sporomusaceae</taxon>
        <taxon>Sporomusa</taxon>
    </lineage>
</organism>
<keyword evidence="6" id="KW-0812">Transmembrane</keyword>
<dbReference type="PANTHER" id="PTHR33446:SF2">
    <property type="entry name" value="PROTEIN TONB"/>
    <property type="match status" value="1"/>
</dbReference>
<evidence type="ECO:0000256" key="7">
    <source>
        <dbReference type="ARBA" id="ARBA00022927"/>
    </source>
</evidence>
<keyword evidence="9" id="KW-0472">Membrane</keyword>
<keyword evidence="3" id="KW-0813">Transport</keyword>
<evidence type="ECO:0000313" key="13">
    <source>
        <dbReference type="EMBL" id="XFO69414.1"/>
    </source>
</evidence>
<dbReference type="SUPFAM" id="SSF74653">
    <property type="entry name" value="TolA/TonB C-terminal domain"/>
    <property type="match status" value="1"/>
</dbReference>
<keyword evidence="5" id="KW-0997">Cell inner membrane</keyword>
<name>A0ABZ3IUL3_9FIRM</name>
<gene>
    <name evidence="13" type="ORF">SPSIL_056480</name>
</gene>
<dbReference type="Pfam" id="PF03544">
    <property type="entry name" value="TonB_C"/>
    <property type="match status" value="1"/>
</dbReference>
<comment type="similarity">
    <text evidence="2">Belongs to the TonB family.</text>
</comment>
<keyword evidence="14" id="KW-1185">Reference proteome</keyword>
<dbReference type="PROSITE" id="PS52015">
    <property type="entry name" value="TONB_CTD"/>
    <property type="match status" value="1"/>
</dbReference>
<feature type="region of interest" description="Disordered" evidence="10">
    <location>
        <begin position="66"/>
        <end position="91"/>
    </location>
</feature>
<dbReference type="InterPro" id="IPR051045">
    <property type="entry name" value="TonB-dependent_transducer"/>
</dbReference>
<feature type="signal peptide" evidence="11">
    <location>
        <begin position="1"/>
        <end position="22"/>
    </location>
</feature>
<evidence type="ECO:0000256" key="11">
    <source>
        <dbReference type="SAM" id="SignalP"/>
    </source>
</evidence>
<evidence type="ECO:0000256" key="8">
    <source>
        <dbReference type="ARBA" id="ARBA00022989"/>
    </source>
</evidence>
<dbReference type="PANTHER" id="PTHR33446">
    <property type="entry name" value="PROTEIN TONB-RELATED"/>
    <property type="match status" value="1"/>
</dbReference>
<dbReference type="RefSeq" id="WP_094607815.1">
    <property type="nucleotide sequence ID" value="NZ_CP155573.1"/>
</dbReference>
<feature type="chain" id="PRO_5047472066" description="TonB C-terminal domain-containing protein" evidence="11">
    <location>
        <begin position="23"/>
        <end position="232"/>
    </location>
</feature>
<proteinExistence type="inferred from homology"/>
<protein>
    <recommendedName>
        <fullName evidence="12">TonB C-terminal domain-containing protein</fullName>
    </recommendedName>
</protein>
<keyword evidence="11" id="KW-0732">Signal</keyword>
<feature type="region of interest" description="Disordered" evidence="10">
    <location>
        <begin position="104"/>
        <end position="162"/>
    </location>
</feature>
<evidence type="ECO:0000256" key="10">
    <source>
        <dbReference type="SAM" id="MobiDB-lite"/>
    </source>
</evidence>
<accession>A0ABZ3IUL3</accession>
<dbReference type="InterPro" id="IPR006260">
    <property type="entry name" value="TonB/TolA_C"/>
</dbReference>
<dbReference type="Proteomes" id="UP000216752">
    <property type="component" value="Chromosome"/>
</dbReference>
<feature type="domain" description="TonB C-terminal" evidence="12">
    <location>
        <begin position="142"/>
        <end position="232"/>
    </location>
</feature>
<evidence type="ECO:0000313" key="14">
    <source>
        <dbReference type="Proteomes" id="UP000216752"/>
    </source>
</evidence>
<dbReference type="EMBL" id="CP155573">
    <property type="protein sequence ID" value="XFO69414.1"/>
    <property type="molecule type" value="Genomic_DNA"/>
</dbReference>
<evidence type="ECO:0000256" key="2">
    <source>
        <dbReference type="ARBA" id="ARBA00006555"/>
    </source>
</evidence>
<evidence type="ECO:0000256" key="1">
    <source>
        <dbReference type="ARBA" id="ARBA00004383"/>
    </source>
</evidence>